<dbReference type="FunFam" id="3.40.50.300:FF:001440">
    <property type="entry name" value="ATPase, AAA family protein"/>
    <property type="match status" value="1"/>
</dbReference>
<dbReference type="OMA" id="ACQMSER"/>
<feature type="compositionally biased region" description="Polar residues" evidence="3">
    <location>
        <begin position="911"/>
        <end position="924"/>
    </location>
</feature>
<dbReference type="InterPro" id="IPR003960">
    <property type="entry name" value="ATPase_AAA_CS"/>
</dbReference>
<dbReference type="AlphaFoldDB" id="A0A336L5T3"/>
<evidence type="ECO:0000313" key="5">
    <source>
        <dbReference type="EMBL" id="SSX12749.1"/>
    </source>
</evidence>
<sequence>MNNKILLIPDNPSKISDLDKNFLSNESFQCDQLKEVQVNRKCLVDFLSISIEINIDCGTFDNILIKDLQSLKKVVKGFLELFIVSRSAVVSLDDIKTNYGIKRIIVIESEPGNDSQGFVTNETTIQIKNIRAWSRFCYDPIVGIENVANKIQDIFTSDLNANNLRRILLIGPSGTGKTTLIRNLSLLNNAHLFEISCNDVIKSLPGDTEAGIRKIFEKAHSIAQIFNQRSVIMMRNIEILCPKEFDSKDAAHISRISSHVMNSLENFEPGVIMFGLTSNLEAVDLRLRRPGRIDEEIFISMPDLKMREEILRKLISNEVHSDKIEDIIHDLAFKTNGFVGSDLALIKKHMSRMKQKNLNANWDTVACETLKKVNPSCMKGQFENKLPLNKSFDNIGGMDSLKLTIKTSVLGPLKHPEAFDRFGLCPPRGILLYGPPGCAKTTIAQCIASETKMTFYATSAAEIYSPYVGKAEKFIVKLFNQARISAPSIIFLDEIDSLVGNRNKSKSNDVQSRILSTLLTEMDGIGGSRQSTAQTMSRQILVIAATNRPDMIDDALMRPGRFDKLIHVPAPDEKGRLAILNKIKERIPFGKSVDCMKLAQDTERFSGADLINLCNEAALVAATENLEACQMSERKVLNKYYPPDFDPSKIPRAKLPKNRQYTVRLMAPFNMRCITCGEYIYKGKKFNARKEDVENETYLGIRIYRFYIKCTRCLQEISFKTDPKSTDYEIEAGATRNFMALKLALEQEERAEKELKEEEANNPMKLLENRTEQSRNEIELLESLEELKYLNKRQEEIDYDTMLEQFKPNETPREREERLQKQDDDYIKTIKFEANKPVTGQKRVAEEEIIEISAGDLSDTKKSALKEDLLGMAGSSKVSGQKKTLSIGVMPKKNSLQGLVKKKETTAEKPPSTQEKPQVQSSLGGLSMLGAYSDSDEQSD</sequence>
<keyword evidence="2" id="KW-0175">Coiled coil</keyword>
<feature type="region of interest" description="Disordered" evidence="3">
    <location>
        <begin position="896"/>
        <end position="940"/>
    </location>
</feature>
<dbReference type="InterPro" id="IPR027417">
    <property type="entry name" value="P-loop_NTPase"/>
</dbReference>
<evidence type="ECO:0000256" key="1">
    <source>
        <dbReference type="HAMAP-Rule" id="MF_03226"/>
    </source>
</evidence>
<evidence type="ECO:0000256" key="3">
    <source>
        <dbReference type="SAM" id="MobiDB-lite"/>
    </source>
</evidence>
<organism evidence="5">
    <name type="scientific">Culicoides sonorensis</name>
    <name type="common">Biting midge</name>
    <dbReference type="NCBI Taxonomy" id="179676"/>
    <lineage>
        <taxon>Eukaryota</taxon>
        <taxon>Metazoa</taxon>
        <taxon>Ecdysozoa</taxon>
        <taxon>Arthropoda</taxon>
        <taxon>Hexapoda</taxon>
        <taxon>Insecta</taxon>
        <taxon>Pterygota</taxon>
        <taxon>Neoptera</taxon>
        <taxon>Endopterygota</taxon>
        <taxon>Diptera</taxon>
        <taxon>Nematocera</taxon>
        <taxon>Chironomoidea</taxon>
        <taxon>Ceratopogonidae</taxon>
        <taxon>Ceratopogoninae</taxon>
        <taxon>Culicoides</taxon>
        <taxon>Monoculicoides</taxon>
    </lineage>
</organism>
<feature type="binding site" evidence="1">
    <location>
        <position position="673"/>
    </location>
    <ligand>
        <name>Zn(2+)</name>
        <dbReference type="ChEBI" id="CHEBI:29105"/>
    </ligand>
</feature>
<dbReference type="Pfam" id="PF04502">
    <property type="entry name" value="Saf4_Yju2"/>
    <property type="match status" value="1"/>
</dbReference>
<keyword evidence="1" id="KW-0862">Zinc</keyword>
<keyword evidence="1" id="KW-0507">mRNA processing</keyword>
<dbReference type="GO" id="GO:0016887">
    <property type="term" value="F:ATP hydrolysis activity"/>
    <property type="evidence" value="ECO:0007669"/>
    <property type="project" value="InterPro"/>
</dbReference>
<dbReference type="GO" id="GO:0071006">
    <property type="term" value="C:U2-type catalytic step 1 spliceosome"/>
    <property type="evidence" value="ECO:0007669"/>
    <property type="project" value="UniProtKB-UniRule"/>
</dbReference>
<dbReference type="GO" id="GO:0097352">
    <property type="term" value="P:autophagosome maturation"/>
    <property type="evidence" value="ECO:0007669"/>
    <property type="project" value="TreeGrafter"/>
</dbReference>
<name>A0A336L5T3_CULSO</name>
<keyword evidence="1" id="KW-0539">Nucleus</keyword>
<reference evidence="5" key="1">
    <citation type="submission" date="2018-04" db="EMBL/GenBank/DDBJ databases">
        <authorList>
            <person name="Go L.Y."/>
            <person name="Mitchell J.A."/>
        </authorList>
    </citation>
    <scope>NUCLEOTIDE SEQUENCE</scope>
    <source>
        <tissue evidence="5">Whole organism</tissue>
    </source>
</reference>
<dbReference type="GO" id="GO:0051228">
    <property type="term" value="P:mitotic spindle disassembly"/>
    <property type="evidence" value="ECO:0007669"/>
    <property type="project" value="TreeGrafter"/>
</dbReference>
<dbReference type="Pfam" id="PF00004">
    <property type="entry name" value="AAA"/>
    <property type="match status" value="2"/>
</dbReference>
<dbReference type="HAMAP" id="MF_03226">
    <property type="entry name" value="YJU2"/>
    <property type="match status" value="1"/>
</dbReference>
<dbReference type="GO" id="GO:0031593">
    <property type="term" value="F:polyubiquitin modification-dependent protein binding"/>
    <property type="evidence" value="ECO:0007669"/>
    <property type="project" value="TreeGrafter"/>
</dbReference>
<protein>
    <recommendedName>
        <fullName evidence="1">Splicing factor YJU2</fullName>
    </recommendedName>
</protein>
<proteinExistence type="inferred from homology"/>
<feature type="coiled-coil region" evidence="2">
    <location>
        <begin position="738"/>
        <end position="784"/>
    </location>
</feature>
<dbReference type="GO" id="GO:0005524">
    <property type="term" value="F:ATP binding"/>
    <property type="evidence" value="ECO:0007669"/>
    <property type="project" value="InterPro"/>
</dbReference>
<comment type="subunit">
    <text evidence="1">Component of the spliceosome. Present in the activated B complex, the catalytically activated B* complex which catalyzes the branching, the catalytic step 1 C complex catalyzing the exon ligation, and the postcatalytic P complex containing the ligated exons (mRNA) and the excised lariat intron.</text>
</comment>
<reference evidence="6" key="2">
    <citation type="submission" date="2018-07" db="EMBL/GenBank/DDBJ databases">
        <authorList>
            <person name="Quirk P.G."/>
            <person name="Krulwich T.A."/>
        </authorList>
    </citation>
    <scope>NUCLEOTIDE SEQUENCE</scope>
</reference>
<dbReference type="PROSITE" id="PS00674">
    <property type="entry name" value="AAA"/>
    <property type="match status" value="1"/>
</dbReference>
<comment type="subcellular location">
    <subcellularLocation>
        <location evidence="1">Nucleus</location>
    </subcellularLocation>
</comment>
<dbReference type="InterPro" id="IPR003593">
    <property type="entry name" value="AAA+_ATPase"/>
</dbReference>
<dbReference type="Gene3D" id="3.40.50.300">
    <property type="entry name" value="P-loop containing nucleotide triphosphate hydrolases"/>
    <property type="match status" value="2"/>
</dbReference>
<evidence type="ECO:0000256" key="2">
    <source>
        <dbReference type="SAM" id="Coils"/>
    </source>
</evidence>
<keyword evidence="1" id="KW-0747">Spliceosome</keyword>
<dbReference type="InterPro" id="IPR041569">
    <property type="entry name" value="AAA_lid_3"/>
</dbReference>
<accession>A0A336L5T3</accession>
<dbReference type="GO" id="GO:0005829">
    <property type="term" value="C:cytosol"/>
    <property type="evidence" value="ECO:0007669"/>
    <property type="project" value="TreeGrafter"/>
</dbReference>
<dbReference type="PANTHER" id="PTHR23077:SF194">
    <property type="entry name" value="ATPASE FAMILY GENE 2 PROTEIN HOMOLOG B"/>
    <property type="match status" value="1"/>
</dbReference>
<feature type="binding site" evidence="1">
    <location>
        <position position="713"/>
    </location>
    <ligand>
        <name>Zn(2+)</name>
        <dbReference type="ChEBI" id="CHEBI:29105"/>
    </ligand>
</feature>
<dbReference type="InterPro" id="IPR003959">
    <property type="entry name" value="ATPase_AAA_core"/>
</dbReference>
<comment type="function">
    <text evidence="1">Part of the spliceosome which catalyzes two sequential transesterification reactions, first the excision of the non-coding intron from pre-mRNA and then the ligation of the coding exons to form the mature mRNA. Plays a role in stabilizing the structure of the spliceosome catalytic core and docking of the branch helix into the active site, producing 5'-exon and lariat intron-3'-intermediates.</text>
</comment>
<feature type="domain" description="AAA+ ATPase" evidence="4">
    <location>
        <begin position="163"/>
        <end position="303"/>
    </location>
</feature>
<dbReference type="GO" id="GO:0046872">
    <property type="term" value="F:metal ion binding"/>
    <property type="evidence" value="ECO:0007669"/>
    <property type="project" value="UniProtKB-KW"/>
</dbReference>
<feature type="binding site" evidence="1">
    <location>
        <position position="676"/>
    </location>
    <ligand>
        <name>Zn(2+)</name>
        <dbReference type="ChEBI" id="CHEBI:29105"/>
    </ligand>
</feature>
<dbReference type="GO" id="GO:0034098">
    <property type="term" value="C:VCP-NPL4-UFD1 AAA ATPase complex"/>
    <property type="evidence" value="ECO:0007669"/>
    <property type="project" value="TreeGrafter"/>
</dbReference>
<dbReference type="Pfam" id="PF17862">
    <property type="entry name" value="AAA_lid_3"/>
    <property type="match status" value="1"/>
</dbReference>
<dbReference type="InterPro" id="IPR043701">
    <property type="entry name" value="Yju2"/>
</dbReference>
<comment type="similarity">
    <text evidence="1">Belongs to the CWC16 family. YJU2 subfamily.</text>
</comment>
<dbReference type="Gene3D" id="1.10.8.60">
    <property type="match status" value="2"/>
</dbReference>
<evidence type="ECO:0000313" key="6">
    <source>
        <dbReference type="EMBL" id="SSX32191.1"/>
    </source>
</evidence>
<evidence type="ECO:0000259" key="4">
    <source>
        <dbReference type="SMART" id="SM00382"/>
    </source>
</evidence>
<keyword evidence="1" id="KW-0508">mRNA splicing</keyword>
<dbReference type="SUPFAM" id="SSF52540">
    <property type="entry name" value="P-loop containing nucleoside triphosphate hydrolases"/>
    <property type="match status" value="2"/>
</dbReference>
<dbReference type="PANTHER" id="PTHR23077">
    <property type="entry name" value="AAA-FAMILY ATPASE"/>
    <property type="match status" value="1"/>
</dbReference>
<feature type="domain" description="AAA+ ATPase" evidence="4">
    <location>
        <begin position="426"/>
        <end position="572"/>
    </location>
</feature>
<dbReference type="VEuPathDB" id="VectorBase:CSON004623"/>
<dbReference type="SMART" id="SM00382">
    <property type="entry name" value="AAA"/>
    <property type="match status" value="2"/>
</dbReference>
<dbReference type="InterPro" id="IPR007590">
    <property type="entry name" value="Saf4/Yju2"/>
</dbReference>
<dbReference type="EMBL" id="UFQS01001941">
    <property type="protein sequence ID" value="SSX12749.1"/>
    <property type="molecule type" value="Genomic_DNA"/>
</dbReference>
<dbReference type="InterPro" id="IPR050168">
    <property type="entry name" value="AAA_ATPase_domain"/>
</dbReference>
<dbReference type="GO" id="GO:0030970">
    <property type="term" value="P:retrograde protein transport, ER to cytosol"/>
    <property type="evidence" value="ECO:0007669"/>
    <property type="project" value="TreeGrafter"/>
</dbReference>
<dbReference type="CDD" id="cd19511">
    <property type="entry name" value="RecA-like_CDC48_r2-like"/>
    <property type="match status" value="1"/>
</dbReference>
<feature type="binding site" evidence="1">
    <location>
        <position position="710"/>
    </location>
    <ligand>
        <name>Zn(2+)</name>
        <dbReference type="ChEBI" id="CHEBI:29105"/>
    </ligand>
</feature>
<gene>
    <name evidence="5" type="primary">CSON004623</name>
</gene>
<dbReference type="EMBL" id="UFQT01001941">
    <property type="protein sequence ID" value="SSX32191.1"/>
    <property type="molecule type" value="Genomic_DNA"/>
</dbReference>
<dbReference type="GO" id="GO:0000349">
    <property type="term" value="P:generation of catalytic spliceosome for first transesterification step"/>
    <property type="evidence" value="ECO:0007669"/>
    <property type="project" value="UniProtKB-UniRule"/>
</dbReference>
<keyword evidence="1" id="KW-0479">Metal-binding</keyword>